<proteinExistence type="predicted"/>
<dbReference type="RefSeq" id="WP_264326939.1">
    <property type="nucleotide sequence ID" value="NZ_JADEXQ010000089.1"/>
</dbReference>
<dbReference type="AlphaFoldDB" id="A0A928Z425"/>
<dbReference type="SUPFAM" id="SSF158682">
    <property type="entry name" value="TerB-like"/>
    <property type="match status" value="1"/>
</dbReference>
<dbReference type="Proteomes" id="UP000625316">
    <property type="component" value="Unassembled WGS sequence"/>
</dbReference>
<evidence type="ECO:0000313" key="1">
    <source>
        <dbReference type="EMBL" id="MBE9032116.1"/>
    </source>
</evidence>
<name>A0A928Z425_9CYAN</name>
<organism evidence="1 2">
    <name type="scientific">Romeriopsis navalis LEGE 11480</name>
    <dbReference type="NCBI Taxonomy" id="2777977"/>
    <lineage>
        <taxon>Bacteria</taxon>
        <taxon>Bacillati</taxon>
        <taxon>Cyanobacteriota</taxon>
        <taxon>Cyanophyceae</taxon>
        <taxon>Leptolyngbyales</taxon>
        <taxon>Leptolyngbyaceae</taxon>
        <taxon>Romeriopsis</taxon>
        <taxon>Romeriopsis navalis</taxon>
    </lineage>
</organism>
<reference evidence="1" key="1">
    <citation type="submission" date="2020-10" db="EMBL/GenBank/DDBJ databases">
        <authorList>
            <person name="Castelo-Branco R."/>
            <person name="Eusebio N."/>
            <person name="Adriana R."/>
            <person name="Vieira A."/>
            <person name="Brugerolle De Fraissinette N."/>
            <person name="Rezende De Castro R."/>
            <person name="Schneider M.P."/>
            <person name="Vasconcelos V."/>
            <person name="Leao P.N."/>
        </authorList>
    </citation>
    <scope>NUCLEOTIDE SEQUENCE</scope>
    <source>
        <strain evidence="1">LEGE 11480</strain>
    </source>
</reference>
<dbReference type="EMBL" id="JADEXQ010000089">
    <property type="protein sequence ID" value="MBE9032116.1"/>
    <property type="molecule type" value="Genomic_DNA"/>
</dbReference>
<gene>
    <name evidence="1" type="ORF">IQ266_20465</name>
</gene>
<keyword evidence="2" id="KW-1185">Reference proteome</keyword>
<evidence type="ECO:0000313" key="2">
    <source>
        <dbReference type="Proteomes" id="UP000625316"/>
    </source>
</evidence>
<dbReference type="InterPro" id="IPR029024">
    <property type="entry name" value="TerB-like"/>
</dbReference>
<protein>
    <submittedName>
        <fullName evidence="1">Uncharacterized protein</fullName>
    </submittedName>
</protein>
<comment type="caution">
    <text evidence="1">The sequence shown here is derived from an EMBL/GenBank/DDBJ whole genome shotgun (WGS) entry which is preliminary data.</text>
</comment>
<accession>A0A928Z425</accession>
<sequence>MLDRLVRPLVRTQIQLLTKTQSASNKLMKLISQWLGYLGVQADVTQLQTQAGKIQISVAVGKPDQCSDSEWSQILCNINEGNPDAIDNTELTYAQMPTPQQRKVEHLLAMIIHAGNPTIEQEWDQLQPRLLAFDMNASLLTGIKTALHATTTLECLLTDLEPEVAAFVLSRAIRVALIDQQITPEEDTMLKAIYSAIETKAKV</sequence>